<reference evidence="2" key="1">
    <citation type="journal article" date="2017" name="Nat. Microbiol.">
        <title>Global analysis of biosynthetic gene clusters reveals vast potential of secondary metabolite production in Penicillium species.</title>
        <authorList>
            <person name="Nielsen J.C."/>
            <person name="Grijseels S."/>
            <person name="Prigent S."/>
            <person name="Ji B."/>
            <person name="Dainat J."/>
            <person name="Nielsen K.F."/>
            <person name="Frisvad J.C."/>
            <person name="Workman M."/>
            <person name="Nielsen J."/>
        </authorList>
    </citation>
    <scope>NUCLEOTIDE SEQUENCE [LARGE SCALE GENOMIC DNA]</scope>
    <source>
        <strain evidence="2">IBT 31811</strain>
    </source>
</reference>
<proteinExistence type="predicted"/>
<dbReference type="AlphaFoldDB" id="A0A1V6Q7D5"/>
<sequence length="198" mass="22242">MSKETTQKINQVINDFGRSPLHDTPLSNTLTASPDIVLAMTIDALIKARPISHGLAQRTINKLIEAGYHDINILSNSSWEDRVSVLAEGGYNRYREQYGDLNNLLHQASFNRDEAGILMKEIKGVGDLAVEVFFNNVQSVWPCIAPFVDSRSLKTAVYVGIGEDLDYIYKVLEEDPVRMSWFANGLSEVRLEKKQDVI</sequence>
<protein>
    <recommendedName>
        <fullName evidence="3">HhH-GPD domain-containing protein</fullName>
    </recommendedName>
</protein>
<comment type="caution">
    <text evidence="1">The sequence shown here is derived from an EMBL/GenBank/DDBJ whole genome shotgun (WGS) entry which is preliminary data.</text>
</comment>
<name>A0A1V6Q7D5_9EURO</name>
<evidence type="ECO:0000313" key="2">
    <source>
        <dbReference type="Proteomes" id="UP000191672"/>
    </source>
</evidence>
<dbReference type="EMBL" id="MDYN01000011">
    <property type="protein sequence ID" value="OQD84892.1"/>
    <property type="molecule type" value="Genomic_DNA"/>
</dbReference>
<organism evidence="1 2">
    <name type="scientific">Penicillium antarcticum</name>
    <dbReference type="NCBI Taxonomy" id="416450"/>
    <lineage>
        <taxon>Eukaryota</taxon>
        <taxon>Fungi</taxon>
        <taxon>Dikarya</taxon>
        <taxon>Ascomycota</taxon>
        <taxon>Pezizomycotina</taxon>
        <taxon>Eurotiomycetes</taxon>
        <taxon>Eurotiomycetidae</taxon>
        <taxon>Eurotiales</taxon>
        <taxon>Aspergillaceae</taxon>
        <taxon>Penicillium</taxon>
    </lineage>
</organism>
<dbReference type="Proteomes" id="UP000191672">
    <property type="component" value="Unassembled WGS sequence"/>
</dbReference>
<gene>
    <name evidence="1" type="ORF">PENANT_c011G03959</name>
</gene>
<evidence type="ECO:0000313" key="1">
    <source>
        <dbReference type="EMBL" id="OQD84892.1"/>
    </source>
</evidence>
<keyword evidence="2" id="KW-1185">Reference proteome</keyword>
<accession>A0A1V6Q7D5</accession>
<evidence type="ECO:0008006" key="3">
    <source>
        <dbReference type="Google" id="ProtNLM"/>
    </source>
</evidence>